<feature type="domain" description="COR" evidence="2">
    <location>
        <begin position="61"/>
        <end position="207"/>
    </location>
</feature>
<evidence type="ECO:0000313" key="4">
    <source>
        <dbReference type="Proteomes" id="UP000683360"/>
    </source>
</evidence>
<dbReference type="Proteomes" id="UP000683360">
    <property type="component" value="Unassembled WGS sequence"/>
</dbReference>
<evidence type="ECO:0000259" key="2">
    <source>
        <dbReference type="Pfam" id="PF16095"/>
    </source>
</evidence>
<comment type="caution">
    <text evidence="3">The sequence shown here is derived from an EMBL/GenBank/DDBJ whole genome shotgun (WGS) entry which is preliminary data.</text>
</comment>
<proteinExistence type="predicted"/>
<protein>
    <recommendedName>
        <fullName evidence="2">COR domain-containing protein</fullName>
    </recommendedName>
</protein>
<evidence type="ECO:0000313" key="3">
    <source>
        <dbReference type="EMBL" id="CAG2200451.1"/>
    </source>
</evidence>
<dbReference type="OrthoDB" id="5962960at2759"/>
<sequence>MRQKTFKSNLGQVLNKQEKKGHLRNIHFISNTEDTDIVFEKIRKDISRQAMEMEDWGKDCPLKWLLFQQVLLKLKDNNVPISSTKALLKIAKHKDIDISEDNEVKQCLQYCHDMGTVVYFDEENLADHVILDPKWLINALRCLVSDKIDNVVEVSDDWQTLTDTGQLTDSLISRLFKKESELKFEDNKAHLLEVMKRFDIIVNLKDSSELYMPCMIKSGSFAEVLKQFGVRNQPFYKTSWFCLEFKFLPPAFFNHILAWYIKQYSVSVIIDKKIRSKRNALYRHIGVFDLDSSGCDKLVVCVKPNTIGIQAWDLQTPNKTYGDLASNLFKFVDTLQKRYNLHISYTNTFTCKDGDFSIDRKTTDELISRNYLCLEHNTIHISDDLVKPWNFSEELE</sequence>
<organism evidence="3 4">
    <name type="scientific">Mytilus edulis</name>
    <name type="common">Blue mussel</name>
    <dbReference type="NCBI Taxonomy" id="6550"/>
    <lineage>
        <taxon>Eukaryota</taxon>
        <taxon>Metazoa</taxon>
        <taxon>Spiralia</taxon>
        <taxon>Lophotrochozoa</taxon>
        <taxon>Mollusca</taxon>
        <taxon>Bivalvia</taxon>
        <taxon>Autobranchia</taxon>
        <taxon>Pteriomorphia</taxon>
        <taxon>Mytilida</taxon>
        <taxon>Mytiloidea</taxon>
        <taxon>Mytilidae</taxon>
        <taxon>Mytilinae</taxon>
        <taxon>Mytilus</taxon>
    </lineage>
</organism>
<dbReference type="InterPro" id="IPR032171">
    <property type="entry name" value="COR-A"/>
</dbReference>
<dbReference type="AlphaFoldDB" id="A0A8S3R0C6"/>
<reference evidence="3" key="1">
    <citation type="submission" date="2021-03" db="EMBL/GenBank/DDBJ databases">
        <authorList>
            <person name="Bekaert M."/>
        </authorList>
    </citation>
    <scope>NUCLEOTIDE SEQUENCE</scope>
</reference>
<keyword evidence="1" id="KW-0677">Repeat</keyword>
<gene>
    <name evidence="3" type="ORF">MEDL_15100</name>
</gene>
<dbReference type="EMBL" id="CAJPWZ010000747">
    <property type="protein sequence ID" value="CAG2200451.1"/>
    <property type="molecule type" value="Genomic_DNA"/>
</dbReference>
<accession>A0A8S3R0C6</accession>
<dbReference type="Pfam" id="PF16095">
    <property type="entry name" value="COR-A"/>
    <property type="match status" value="1"/>
</dbReference>
<keyword evidence="4" id="KW-1185">Reference proteome</keyword>
<dbReference type="Gene3D" id="1.10.10.10">
    <property type="entry name" value="Winged helix-like DNA-binding domain superfamily/Winged helix DNA-binding domain"/>
    <property type="match status" value="1"/>
</dbReference>
<name>A0A8S3R0C6_MYTED</name>
<evidence type="ECO:0000256" key="1">
    <source>
        <dbReference type="ARBA" id="ARBA00022737"/>
    </source>
</evidence>
<dbReference type="InterPro" id="IPR036388">
    <property type="entry name" value="WH-like_DNA-bd_sf"/>
</dbReference>